<keyword evidence="10" id="KW-1185">Reference proteome</keyword>
<evidence type="ECO:0000313" key="10">
    <source>
        <dbReference type="Proteomes" id="UP000183987"/>
    </source>
</evidence>
<feature type="transmembrane region" description="Helical" evidence="7">
    <location>
        <begin position="215"/>
        <end position="245"/>
    </location>
</feature>
<dbReference type="PANTHER" id="PTHR30012">
    <property type="entry name" value="GENERAL SECRETION PATHWAY PROTEIN"/>
    <property type="match status" value="1"/>
</dbReference>
<evidence type="ECO:0000259" key="8">
    <source>
        <dbReference type="Pfam" id="PF00482"/>
    </source>
</evidence>
<dbReference type="EMBL" id="FQUE01000001">
    <property type="protein sequence ID" value="SHE53988.1"/>
    <property type="molecule type" value="Genomic_DNA"/>
</dbReference>
<dbReference type="STRING" id="366533.SAMN05444339_101662"/>
<dbReference type="GO" id="GO:0005886">
    <property type="term" value="C:plasma membrane"/>
    <property type="evidence" value="ECO:0007669"/>
    <property type="project" value="UniProtKB-SubCell"/>
</dbReference>
<dbReference type="InterPro" id="IPR018076">
    <property type="entry name" value="T2SS_GspF_dom"/>
</dbReference>
<feature type="domain" description="Type II secretion system protein GspF" evidence="8">
    <location>
        <begin position="74"/>
        <end position="195"/>
    </location>
</feature>
<gene>
    <name evidence="9" type="ORF">SAMN05444339_101662</name>
</gene>
<dbReference type="Gene3D" id="1.20.81.30">
    <property type="entry name" value="Type II secretion system (T2SS), domain F"/>
    <property type="match status" value="2"/>
</dbReference>
<comment type="similarity">
    <text evidence="2">Belongs to the GSP F family.</text>
</comment>
<evidence type="ECO:0000313" key="9">
    <source>
        <dbReference type="EMBL" id="SHE53988.1"/>
    </source>
</evidence>
<evidence type="ECO:0000256" key="3">
    <source>
        <dbReference type="ARBA" id="ARBA00022475"/>
    </source>
</evidence>
<name>A0A1M4UBH0_LOKAT</name>
<protein>
    <submittedName>
        <fullName evidence="9">General secretion pathway protein F</fullName>
    </submittedName>
</protein>
<dbReference type="Proteomes" id="UP000183987">
    <property type="component" value="Unassembled WGS sequence"/>
</dbReference>
<evidence type="ECO:0000256" key="5">
    <source>
        <dbReference type="ARBA" id="ARBA00022989"/>
    </source>
</evidence>
<keyword evidence="3" id="KW-1003">Cell membrane</keyword>
<evidence type="ECO:0000256" key="6">
    <source>
        <dbReference type="ARBA" id="ARBA00023136"/>
    </source>
</evidence>
<evidence type="ECO:0000256" key="4">
    <source>
        <dbReference type="ARBA" id="ARBA00022692"/>
    </source>
</evidence>
<accession>A0A1M4UBH0</accession>
<dbReference type="PANTHER" id="PTHR30012:SF0">
    <property type="entry name" value="TYPE II SECRETION SYSTEM PROTEIN F-RELATED"/>
    <property type="match status" value="1"/>
</dbReference>
<keyword evidence="6 7" id="KW-0472">Membrane</keyword>
<dbReference type="AlphaFoldDB" id="A0A1M4UBH0"/>
<proteinExistence type="inferred from homology"/>
<dbReference type="RefSeq" id="WP_072855735.1">
    <property type="nucleotide sequence ID" value="NZ_FQUE01000001.1"/>
</dbReference>
<feature type="transmembrane region" description="Helical" evidence="7">
    <location>
        <begin position="367"/>
        <end position="395"/>
    </location>
</feature>
<dbReference type="Pfam" id="PF00482">
    <property type="entry name" value="T2SSF"/>
    <property type="match status" value="2"/>
</dbReference>
<feature type="transmembrane region" description="Helical" evidence="7">
    <location>
        <begin position="169"/>
        <end position="195"/>
    </location>
</feature>
<dbReference type="InterPro" id="IPR042094">
    <property type="entry name" value="T2SS_GspF_sf"/>
</dbReference>
<dbReference type="InterPro" id="IPR003004">
    <property type="entry name" value="GspF/PilC"/>
</dbReference>
<evidence type="ECO:0000256" key="1">
    <source>
        <dbReference type="ARBA" id="ARBA00004651"/>
    </source>
</evidence>
<comment type="subcellular location">
    <subcellularLocation>
        <location evidence="1">Cell membrane</location>
        <topology evidence="1">Multi-pass membrane protein</topology>
    </subcellularLocation>
</comment>
<evidence type="ECO:0000256" key="7">
    <source>
        <dbReference type="SAM" id="Phobius"/>
    </source>
</evidence>
<organism evidence="9 10">
    <name type="scientific">Loktanella atrilutea</name>
    <dbReference type="NCBI Taxonomy" id="366533"/>
    <lineage>
        <taxon>Bacteria</taxon>
        <taxon>Pseudomonadati</taxon>
        <taxon>Pseudomonadota</taxon>
        <taxon>Alphaproteobacteria</taxon>
        <taxon>Rhodobacterales</taxon>
        <taxon>Roseobacteraceae</taxon>
        <taxon>Loktanella</taxon>
    </lineage>
</organism>
<reference evidence="10" key="1">
    <citation type="submission" date="2016-11" db="EMBL/GenBank/DDBJ databases">
        <authorList>
            <person name="Varghese N."/>
            <person name="Submissions S."/>
        </authorList>
    </citation>
    <scope>NUCLEOTIDE SEQUENCE [LARGE SCALE GENOMIC DNA]</scope>
    <source>
        <strain evidence="10">DSM 29326</strain>
    </source>
</reference>
<sequence length="402" mass="43285">MPVFSYKGYTAEGRVENGQLDTLSEAAAYDTLRAMGLSVVDLRDSALSPPVPWYRREISLTSGALPLADQAALAEQLAVLFRVRLPLTQILSILQNSAERRDMRDRLARIRWLVSEGTSFPDAFAQAGPRVSPMFLTLLQMGHRSDAMPVLMADLADYLREQQRLKGKVVGALLYPAVLLAATFGLLLIVTLSLAPALAPIFAGQDRPMPGGLAAFLAIGAVLKTHGVALALAVVLAGLAAVLLLRRFWSRIALRLPLIGPILRDNALLRLNRALVLLLRAGWPLNDALQTCTTLAPQDPFAPALRAASDALEKGGRAHDALALAGGMPPLFLDLFRIGEETNTLEEVLQAVSRALSDRTERRTQRLLAALTPTLTLLIGGVIGLLITTIMGAVFSVNDLAF</sequence>
<keyword evidence="4 7" id="KW-0812">Transmembrane</keyword>
<dbReference type="OrthoDB" id="9805682at2"/>
<keyword evidence="5 7" id="KW-1133">Transmembrane helix</keyword>
<feature type="domain" description="Type II secretion system protein GspF" evidence="8">
    <location>
        <begin position="273"/>
        <end position="391"/>
    </location>
</feature>
<evidence type="ECO:0000256" key="2">
    <source>
        <dbReference type="ARBA" id="ARBA00005745"/>
    </source>
</evidence>
<dbReference type="PRINTS" id="PR00812">
    <property type="entry name" value="BCTERIALGSPF"/>
</dbReference>